<dbReference type="EMBL" id="WTVQ01000045">
    <property type="protein sequence ID" value="NMG76959.1"/>
    <property type="molecule type" value="Genomic_DNA"/>
</dbReference>
<evidence type="ECO:0000256" key="4">
    <source>
        <dbReference type="ARBA" id="ARBA00022989"/>
    </source>
</evidence>
<evidence type="ECO:0000256" key="2">
    <source>
        <dbReference type="ARBA" id="ARBA00022475"/>
    </source>
</evidence>
<evidence type="ECO:0000256" key="3">
    <source>
        <dbReference type="ARBA" id="ARBA00022692"/>
    </source>
</evidence>
<evidence type="ECO:0000256" key="6">
    <source>
        <dbReference type="SAM" id="Phobius"/>
    </source>
</evidence>
<evidence type="ECO:0008006" key="9">
    <source>
        <dbReference type="Google" id="ProtNLM"/>
    </source>
</evidence>
<name>A0ABX1QEZ2_9RHOO</name>
<keyword evidence="4 6" id="KW-1133">Transmembrane helix</keyword>
<dbReference type="RefSeq" id="WP_169262094.1">
    <property type="nucleotide sequence ID" value="NZ_WTVQ01000045.1"/>
</dbReference>
<evidence type="ECO:0000313" key="8">
    <source>
        <dbReference type="Proteomes" id="UP000648984"/>
    </source>
</evidence>
<comment type="subcellular location">
    <subcellularLocation>
        <location evidence="1">Cell membrane</location>
        <topology evidence="1">Multi-pass membrane protein</topology>
    </subcellularLocation>
</comment>
<evidence type="ECO:0000256" key="5">
    <source>
        <dbReference type="ARBA" id="ARBA00023136"/>
    </source>
</evidence>
<feature type="transmembrane region" description="Helical" evidence="6">
    <location>
        <begin position="34"/>
        <end position="54"/>
    </location>
</feature>
<dbReference type="Pfam" id="PF03626">
    <property type="entry name" value="COX4_pro"/>
    <property type="match status" value="1"/>
</dbReference>
<proteinExistence type="predicted"/>
<feature type="transmembrane region" description="Helical" evidence="6">
    <location>
        <begin position="66"/>
        <end position="89"/>
    </location>
</feature>
<feature type="transmembrane region" description="Helical" evidence="6">
    <location>
        <begin position="7"/>
        <end position="28"/>
    </location>
</feature>
<keyword evidence="8" id="KW-1185">Reference proteome</keyword>
<gene>
    <name evidence="7" type="ORF">GPA25_19590</name>
</gene>
<evidence type="ECO:0000256" key="1">
    <source>
        <dbReference type="ARBA" id="ARBA00004651"/>
    </source>
</evidence>
<keyword evidence="2" id="KW-1003">Cell membrane</keyword>
<keyword evidence="5 6" id="KW-0472">Membrane</keyword>
<protein>
    <recommendedName>
        <fullName evidence="9">Thiosulfate reductase</fullName>
    </recommendedName>
</protein>
<accession>A0ABX1QEZ2</accession>
<comment type="caution">
    <text evidence="7">The sequence shown here is derived from an EMBL/GenBank/DDBJ whole genome shotgun (WGS) entry which is preliminary data.</text>
</comment>
<sequence length="96" mass="10284">MNDIRKLDFAWVMLVLLSVSGAGLGGAIEPGFGVTLVVAAVMGIKVRIVCAYFMELGTASRRIRQLMYAFCYGMPLLVILTSLFGPSLARLTGALV</sequence>
<dbReference type="Proteomes" id="UP000648984">
    <property type="component" value="Unassembled WGS sequence"/>
</dbReference>
<organism evidence="7 8">
    <name type="scientific">Aromatoleum diolicum</name>
    <dbReference type="NCBI Taxonomy" id="75796"/>
    <lineage>
        <taxon>Bacteria</taxon>
        <taxon>Pseudomonadati</taxon>
        <taxon>Pseudomonadota</taxon>
        <taxon>Betaproteobacteria</taxon>
        <taxon>Rhodocyclales</taxon>
        <taxon>Rhodocyclaceae</taxon>
        <taxon>Aromatoleum</taxon>
    </lineage>
</organism>
<evidence type="ECO:0000313" key="7">
    <source>
        <dbReference type="EMBL" id="NMG76959.1"/>
    </source>
</evidence>
<keyword evidence="3 6" id="KW-0812">Transmembrane</keyword>
<reference evidence="7 8" key="1">
    <citation type="submission" date="2019-12" db="EMBL/GenBank/DDBJ databases">
        <title>Comparative genomics gives insights into the taxonomy of the Azoarcus-Aromatoleum group and reveals separate origins of nif in the plant-associated Azoarcus and non-plant-associated Aromatoleum sub-groups.</title>
        <authorList>
            <person name="Lafos M."/>
            <person name="Maluk M."/>
            <person name="Batista M."/>
            <person name="Junghare M."/>
            <person name="Carmona M."/>
            <person name="Faoro H."/>
            <person name="Cruz L.M."/>
            <person name="Battistoni F."/>
            <person name="De Souza E."/>
            <person name="Pedrosa F."/>
            <person name="Chen W.-M."/>
            <person name="Poole P.S."/>
            <person name="Dixon R.A."/>
            <person name="James E.K."/>
        </authorList>
    </citation>
    <scope>NUCLEOTIDE SEQUENCE [LARGE SCALE GENOMIC DNA]</scope>
    <source>
        <strain evidence="7 8">22Lin</strain>
    </source>
</reference>
<dbReference type="InterPro" id="IPR005171">
    <property type="entry name" value="Cyt_c_oxidase_su4_prok"/>
</dbReference>